<dbReference type="InterPro" id="IPR037066">
    <property type="entry name" value="Plug_dom_sf"/>
</dbReference>
<dbReference type="Proteomes" id="UP001163821">
    <property type="component" value="Unassembled WGS sequence"/>
</dbReference>
<dbReference type="NCBIfam" id="TIGR04056">
    <property type="entry name" value="OMP_RagA_SusC"/>
    <property type="match status" value="1"/>
</dbReference>
<comment type="subcellular location">
    <subcellularLocation>
        <location evidence="1 8">Cell outer membrane</location>
        <topology evidence="1 8">Multi-pass membrane protein</topology>
    </subcellularLocation>
</comment>
<dbReference type="InterPro" id="IPR023996">
    <property type="entry name" value="TonB-dep_OMP_SusC/RagA"/>
</dbReference>
<proteinExistence type="inferred from homology"/>
<evidence type="ECO:0000256" key="6">
    <source>
        <dbReference type="ARBA" id="ARBA00023136"/>
    </source>
</evidence>
<feature type="signal peptide" evidence="10">
    <location>
        <begin position="1"/>
        <end position="20"/>
    </location>
</feature>
<name>A0AA41Y775_9BACT</name>
<dbReference type="FunFam" id="2.170.130.10:FF:000008">
    <property type="entry name" value="SusC/RagA family TonB-linked outer membrane protein"/>
    <property type="match status" value="1"/>
</dbReference>
<dbReference type="SUPFAM" id="SSF49464">
    <property type="entry name" value="Carboxypeptidase regulatory domain-like"/>
    <property type="match status" value="1"/>
</dbReference>
<dbReference type="SUPFAM" id="SSF56935">
    <property type="entry name" value="Porins"/>
    <property type="match status" value="1"/>
</dbReference>
<dbReference type="RefSeq" id="WP_282590779.1">
    <property type="nucleotide sequence ID" value="NZ_JAPAAF010000005.1"/>
</dbReference>
<evidence type="ECO:0000313" key="14">
    <source>
        <dbReference type="Proteomes" id="UP001163821"/>
    </source>
</evidence>
<evidence type="ECO:0000259" key="12">
    <source>
        <dbReference type="Pfam" id="PF07715"/>
    </source>
</evidence>
<keyword evidence="4 8" id="KW-0812">Transmembrane</keyword>
<dbReference type="InterPro" id="IPR036942">
    <property type="entry name" value="Beta-barrel_TonB_sf"/>
</dbReference>
<keyword evidence="10" id="KW-0732">Signal</keyword>
<sequence>MNKKLFSLLLLFLVSFGAFAQTTQVTGVVYDDQGETLPGASVIVKGTANGASTDFDGNFVLNVSNAASQTLQISSIGFETAEFSLAQKTTGIEIHLTSSVQMVEEIVAVGYGTMKKKDLTGSVSTVNADALRNIPVSSASEAITGRMAGVQVITTEGSPDAEVKIRVRGGGSISQDNSPLYIVDGFPVSSISNIPPTDIQDITVLKDASSTAIYGARGANGVILITTKGGKEGQINVNFNSYVGVRQRVKSLPVLSPYEYVMYQYEVDQSSTFQGYYGVYDDLDIYRSVEGTDWQDEVFGRTAMQQYYNLGVSGGTKASTYNLSLTRSDEEAIMIGSGFERNNLNFKLRTEISDAVSLDFNTRMSHTIIEGAGTSSDKSGANTKLRNAVKYAPTRGLREFSQGDLADDDINSPEATSLLFDPVESVLDEYKKQFRLNMNFNAALNWEITKLLTFRTEWGYAFNQNRTDYVWGPGTSTAKQYAGQPVGRVYNYDGENWRFANTLTFEKKKFAPGQDITVMIGQEMSSNSAKSITNESRFFPNGMAATDVLAMFNLGTAIPTITSIPADENLSSFFGRVNYSINDKYLITATMRADGSSKFAEGNQWGYFPSLAFGWRMNQEGFMESTSDWLYNLKMRASYGSSGNNRISSGLWRTSYSTSNENKPYFPNESEASQLIPSSSLANTDLKWETTHTANLGIDYGLFDGRINGSLDAYYNRTVDLLIDQPVPESTGYSTQMMNVGQTSNRGIELVVDAVLVEKKDFSLNASFNITFNKNKVDKFSNGAENFKTYSSGWNGSAAPTSDYIVRQGEEVGQMYGYVTEGMYSFDDFTFDNATNTWKINEEVASNSSLTSAGAYFGPGALKFKDLNGDFVIDEKDKTILGSAQPIHTGGFNISGRYKNFDFSTFFNWSYGNEVYNANKLDYTSLLLSRKYQNLITDMSLENRFTTIDPATGLNIYSGNNADPALLQSLNEGKKMWMPLHTTTALHSYAIEDGSFLRLNNVTVGYTLPLSWNAGENKGTLRFYFTGYNLAIWTNYTGFDPEVDTRRSTPLTPSVDYSAYPRSRQYVFGVNLSF</sequence>
<evidence type="ECO:0000313" key="13">
    <source>
        <dbReference type="EMBL" id="MCW0482173.1"/>
    </source>
</evidence>
<dbReference type="InterPro" id="IPR000531">
    <property type="entry name" value="Beta-barrel_TonB"/>
</dbReference>
<dbReference type="NCBIfam" id="TIGR04057">
    <property type="entry name" value="SusC_RagA_signa"/>
    <property type="match status" value="1"/>
</dbReference>
<evidence type="ECO:0000256" key="4">
    <source>
        <dbReference type="ARBA" id="ARBA00022692"/>
    </source>
</evidence>
<organism evidence="13 14">
    <name type="scientific">Gaoshiqia sediminis</name>
    <dbReference type="NCBI Taxonomy" id="2986998"/>
    <lineage>
        <taxon>Bacteria</taxon>
        <taxon>Pseudomonadati</taxon>
        <taxon>Bacteroidota</taxon>
        <taxon>Bacteroidia</taxon>
        <taxon>Marinilabiliales</taxon>
        <taxon>Prolixibacteraceae</taxon>
        <taxon>Gaoshiqia</taxon>
    </lineage>
</organism>
<evidence type="ECO:0000256" key="3">
    <source>
        <dbReference type="ARBA" id="ARBA00022452"/>
    </source>
</evidence>
<keyword evidence="5 9" id="KW-0798">TonB box</keyword>
<reference evidence="13" key="1">
    <citation type="submission" date="2022-10" db="EMBL/GenBank/DDBJ databases">
        <title>Gaoshiqiia sediminis gen. nov., sp. nov., isolated from coastal sediment.</title>
        <authorList>
            <person name="Yu W.X."/>
            <person name="Mu D.S."/>
            <person name="Du J.Z."/>
            <person name="Liang Y.Q."/>
        </authorList>
    </citation>
    <scope>NUCLEOTIDE SEQUENCE</scope>
    <source>
        <strain evidence="13">A06</strain>
    </source>
</reference>
<dbReference type="Gene3D" id="2.40.170.20">
    <property type="entry name" value="TonB-dependent receptor, beta-barrel domain"/>
    <property type="match status" value="1"/>
</dbReference>
<dbReference type="EMBL" id="JAPAAF010000005">
    <property type="protein sequence ID" value="MCW0482173.1"/>
    <property type="molecule type" value="Genomic_DNA"/>
</dbReference>
<dbReference type="Gene3D" id="2.60.40.1120">
    <property type="entry name" value="Carboxypeptidase-like, regulatory domain"/>
    <property type="match status" value="1"/>
</dbReference>
<dbReference type="InterPro" id="IPR008969">
    <property type="entry name" value="CarboxyPept-like_regulatory"/>
</dbReference>
<dbReference type="Pfam" id="PF13715">
    <property type="entry name" value="CarbopepD_reg_2"/>
    <property type="match status" value="1"/>
</dbReference>
<dbReference type="AlphaFoldDB" id="A0AA41Y775"/>
<evidence type="ECO:0000256" key="2">
    <source>
        <dbReference type="ARBA" id="ARBA00022448"/>
    </source>
</evidence>
<keyword evidence="7 8" id="KW-0998">Cell outer membrane</keyword>
<feature type="chain" id="PRO_5041258220" evidence="10">
    <location>
        <begin position="21"/>
        <end position="1074"/>
    </location>
</feature>
<evidence type="ECO:0000259" key="11">
    <source>
        <dbReference type="Pfam" id="PF00593"/>
    </source>
</evidence>
<gene>
    <name evidence="13" type="ORF">N2K84_05485</name>
</gene>
<evidence type="ECO:0000256" key="10">
    <source>
        <dbReference type="SAM" id="SignalP"/>
    </source>
</evidence>
<dbReference type="PROSITE" id="PS52016">
    <property type="entry name" value="TONB_DEPENDENT_REC_3"/>
    <property type="match status" value="1"/>
</dbReference>
<evidence type="ECO:0000256" key="7">
    <source>
        <dbReference type="ARBA" id="ARBA00023237"/>
    </source>
</evidence>
<dbReference type="InterPro" id="IPR039426">
    <property type="entry name" value="TonB-dep_rcpt-like"/>
</dbReference>
<keyword evidence="13" id="KW-0675">Receptor</keyword>
<evidence type="ECO:0000256" key="8">
    <source>
        <dbReference type="PROSITE-ProRule" id="PRU01360"/>
    </source>
</evidence>
<dbReference type="Gene3D" id="2.170.130.10">
    <property type="entry name" value="TonB-dependent receptor, plug domain"/>
    <property type="match status" value="1"/>
</dbReference>
<feature type="domain" description="TonB-dependent receptor-like beta-barrel" evidence="11">
    <location>
        <begin position="386"/>
        <end position="838"/>
    </location>
</feature>
<dbReference type="Pfam" id="PF00593">
    <property type="entry name" value="TonB_dep_Rec_b-barrel"/>
    <property type="match status" value="1"/>
</dbReference>
<evidence type="ECO:0000256" key="9">
    <source>
        <dbReference type="RuleBase" id="RU003357"/>
    </source>
</evidence>
<keyword evidence="6 8" id="KW-0472">Membrane</keyword>
<dbReference type="InterPro" id="IPR023997">
    <property type="entry name" value="TonB-dep_OMP_SusC/RagA_CS"/>
</dbReference>
<keyword evidence="2 8" id="KW-0813">Transport</keyword>
<keyword evidence="3 8" id="KW-1134">Transmembrane beta strand</keyword>
<accession>A0AA41Y775</accession>
<evidence type="ECO:0000256" key="1">
    <source>
        <dbReference type="ARBA" id="ARBA00004571"/>
    </source>
</evidence>
<evidence type="ECO:0000256" key="5">
    <source>
        <dbReference type="ARBA" id="ARBA00023077"/>
    </source>
</evidence>
<comment type="caution">
    <text evidence="13">The sequence shown here is derived from an EMBL/GenBank/DDBJ whole genome shotgun (WGS) entry which is preliminary data.</text>
</comment>
<keyword evidence="14" id="KW-1185">Reference proteome</keyword>
<dbReference type="InterPro" id="IPR012910">
    <property type="entry name" value="Plug_dom"/>
</dbReference>
<dbReference type="Pfam" id="PF07715">
    <property type="entry name" value="Plug"/>
    <property type="match status" value="1"/>
</dbReference>
<protein>
    <submittedName>
        <fullName evidence="13">TonB-dependent receptor</fullName>
    </submittedName>
</protein>
<dbReference type="GO" id="GO:0009279">
    <property type="term" value="C:cell outer membrane"/>
    <property type="evidence" value="ECO:0007669"/>
    <property type="project" value="UniProtKB-SubCell"/>
</dbReference>
<comment type="similarity">
    <text evidence="8 9">Belongs to the TonB-dependent receptor family.</text>
</comment>
<feature type="domain" description="TonB-dependent receptor plug" evidence="12">
    <location>
        <begin position="115"/>
        <end position="222"/>
    </location>
</feature>